<dbReference type="CDD" id="cd01447">
    <property type="entry name" value="Polysulfide_ST"/>
    <property type="match status" value="1"/>
</dbReference>
<proteinExistence type="predicted"/>
<dbReference type="SMART" id="SM00450">
    <property type="entry name" value="RHOD"/>
    <property type="match status" value="1"/>
</dbReference>
<dbReference type="PANTHER" id="PTHR44086:SF13">
    <property type="entry name" value="THIOSULFATE SULFURTRANSFERASE PSPE"/>
    <property type="match status" value="1"/>
</dbReference>
<evidence type="ECO:0000313" key="2">
    <source>
        <dbReference type="EMBL" id="NVO23796.1"/>
    </source>
</evidence>
<dbReference type="Proteomes" id="UP000592216">
    <property type="component" value="Unassembled WGS sequence"/>
</dbReference>
<dbReference type="SUPFAM" id="SSF52821">
    <property type="entry name" value="Rhodanese/Cell cycle control phosphatase"/>
    <property type="match status" value="1"/>
</dbReference>
<evidence type="ECO:0000313" key="3">
    <source>
        <dbReference type="Proteomes" id="UP000592216"/>
    </source>
</evidence>
<sequence length="127" mass="14200">MPVGIKELMAEAEAQVRSVTPAEAADLLADEGTVFVDIRDVRELQRDGLVQGARHAPRGMLEFWIDPESPYHKPYFAEDKTFVFYCASGWRSLLATQVAQRMGLKCASLRGGFTAWREAALPIETRD</sequence>
<protein>
    <submittedName>
        <fullName evidence="2">Rhodanese-like domain-containing protein</fullName>
    </submittedName>
</protein>
<dbReference type="EMBL" id="JABCJE010000004">
    <property type="protein sequence ID" value="NVO23796.1"/>
    <property type="molecule type" value="Genomic_DNA"/>
</dbReference>
<dbReference type="InterPro" id="IPR001763">
    <property type="entry name" value="Rhodanese-like_dom"/>
</dbReference>
<reference evidence="2 3" key="1">
    <citation type="submission" date="2020-04" db="EMBL/GenBank/DDBJ databases">
        <title>Donghicola sp., a member of the Rhodobacteraceae family isolated from mangrove forest in Thailand.</title>
        <authorList>
            <person name="Charoenyingcharoen P."/>
            <person name="Yukphan P."/>
        </authorList>
    </citation>
    <scope>NUCLEOTIDE SEQUENCE [LARGE SCALE GENOMIC DNA]</scope>
    <source>
        <strain evidence="2 3">B5-SW-15</strain>
    </source>
</reference>
<feature type="domain" description="Rhodanese" evidence="1">
    <location>
        <begin position="29"/>
        <end position="125"/>
    </location>
</feature>
<dbReference type="PROSITE" id="PS50206">
    <property type="entry name" value="RHODANESE_3"/>
    <property type="match status" value="1"/>
</dbReference>
<dbReference type="Gene3D" id="3.40.250.10">
    <property type="entry name" value="Rhodanese-like domain"/>
    <property type="match status" value="1"/>
</dbReference>
<accession>A0A850Q3X0</accession>
<dbReference type="AlphaFoldDB" id="A0A850Q3X0"/>
<dbReference type="Pfam" id="PF00581">
    <property type="entry name" value="Rhodanese"/>
    <property type="match status" value="1"/>
</dbReference>
<dbReference type="RefSeq" id="WP_177157682.1">
    <property type="nucleotide sequence ID" value="NZ_JABCJE010000004.1"/>
</dbReference>
<comment type="caution">
    <text evidence="2">The sequence shown here is derived from an EMBL/GenBank/DDBJ whole genome shotgun (WGS) entry which is preliminary data.</text>
</comment>
<name>A0A850Q3X0_9RHOB</name>
<organism evidence="2 3">
    <name type="scientific">Donghicola mangrovi</name>
    <dbReference type="NCBI Taxonomy" id="2729614"/>
    <lineage>
        <taxon>Bacteria</taxon>
        <taxon>Pseudomonadati</taxon>
        <taxon>Pseudomonadota</taxon>
        <taxon>Alphaproteobacteria</taxon>
        <taxon>Rhodobacterales</taxon>
        <taxon>Roseobacteraceae</taxon>
        <taxon>Donghicola</taxon>
    </lineage>
</organism>
<gene>
    <name evidence="2" type="ORF">HJ536_10570</name>
</gene>
<dbReference type="PANTHER" id="PTHR44086">
    <property type="entry name" value="THIOSULFATE SULFURTRANSFERASE RDL2, MITOCHONDRIAL-RELATED"/>
    <property type="match status" value="1"/>
</dbReference>
<dbReference type="GO" id="GO:0004792">
    <property type="term" value="F:thiosulfate-cyanide sulfurtransferase activity"/>
    <property type="evidence" value="ECO:0007669"/>
    <property type="project" value="TreeGrafter"/>
</dbReference>
<dbReference type="InterPro" id="IPR036873">
    <property type="entry name" value="Rhodanese-like_dom_sf"/>
</dbReference>
<evidence type="ECO:0000259" key="1">
    <source>
        <dbReference type="PROSITE" id="PS50206"/>
    </source>
</evidence>